<keyword evidence="14" id="KW-1185">Reference proteome</keyword>
<keyword evidence="5" id="KW-0547">Nucleotide-binding</keyword>
<name>A0A5B9PE82_9BACT</name>
<keyword evidence="8 10" id="KW-0472">Membrane</keyword>
<evidence type="ECO:0000256" key="5">
    <source>
        <dbReference type="ARBA" id="ARBA00022741"/>
    </source>
</evidence>
<dbReference type="SUPFAM" id="SSF52540">
    <property type="entry name" value="P-loop containing nucleoside triphosphate hydrolases"/>
    <property type="match status" value="1"/>
</dbReference>
<dbReference type="InterPro" id="IPR036640">
    <property type="entry name" value="ABC1_TM_sf"/>
</dbReference>
<feature type="transmembrane region" description="Helical" evidence="10">
    <location>
        <begin position="16"/>
        <end position="43"/>
    </location>
</feature>
<dbReference type="SUPFAM" id="SSF90123">
    <property type="entry name" value="ABC transporter transmembrane region"/>
    <property type="match status" value="1"/>
</dbReference>
<dbReference type="OrthoDB" id="9762778at2"/>
<keyword evidence="3" id="KW-1003">Cell membrane</keyword>
<keyword evidence="6 13" id="KW-0067">ATP-binding</keyword>
<dbReference type="CDD" id="cd18552">
    <property type="entry name" value="ABC_6TM_MsbA_like"/>
    <property type="match status" value="1"/>
</dbReference>
<gene>
    <name evidence="13" type="primary">msbA_3</name>
    <name evidence="13" type="ORF">MFFC18_34040</name>
</gene>
<dbReference type="InterPro" id="IPR003593">
    <property type="entry name" value="AAA+_ATPase"/>
</dbReference>
<comment type="subcellular location">
    <subcellularLocation>
        <location evidence="1">Cell membrane</location>
        <topology evidence="1">Multi-pass membrane protein</topology>
    </subcellularLocation>
</comment>
<dbReference type="Pfam" id="PF00664">
    <property type="entry name" value="ABC_membrane"/>
    <property type="match status" value="1"/>
</dbReference>
<dbReference type="AlphaFoldDB" id="A0A5B9PE82"/>
<feature type="coiled-coil region" evidence="9">
    <location>
        <begin position="60"/>
        <end position="87"/>
    </location>
</feature>
<dbReference type="Pfam" id="PF00005">
    <property type="entry name" value="ABC_tran"/>
    <property type="match status" value="1"/>
</dbReference>
<dbReference type="PROSITE" id="PS00211">
    <property type="entry name" value="ABC_TRANSPORTER_1"/>
    <property type="match status" value="1"/>
</dbReference>
<dbReference type="EC" id="3.6.3.-" evidence="13"/>
<proteinExistence type="predicted"/>
<evidence type="ECO:0000256" key="10">
    <source>
        <dbReference type="SAM" id="Phobius"/>
    </source>
</evidence>
<evidence type="ECO:0000256" key="7">
    <source>
        <dbReference type="ARBA" id="ARBA00022989"/>
    </source>
</evidence>
<dbReference type="GO" id="GO:0005886">
    <property type="term" value="C:plasma membrane"/>
    <property type="evidence" value="ECO:0007669"/>
    <property type="project" value="UniProtKB-SubCell"/>
</dbReference>
<dbReference type="PANTHER" id="PTHR43394">
    <property type="entry name" value="ATP-DEPENDENT PERMEASE MDL1, MITOCHONDRIAL"/>
    <property type="match status" value="1"/>
</dbReference>
<organism evidence="13 14">
    <name type="scientific">Mariniblastus fucicola</name>
    <dbReference type="NCBI Taxonomy" id="980251"/>
    <lineage>
        <taxon>Bacteria</taxon>
        <taxon>Pseudomonadati</taxon>
        <taxon>Planctomycetota</taxon>
        <taxon>Planctomycetia</taxon>
        <taxon>Pirellulales</taxon>
        <taxon>Pirellulaceae</taxon>
        <taxon>Mariniblastus</taxon>
    </lineage>
</organism>
<evidence type="ECO:0000256" key="1">
    <source>
        <dbReference type="ARBA" id="ARBA00004651"/>
    </source>
</evidence>
<dbReference type="GO" id="GO:0015421">
    <property type="term" value="F:ABC-type oligopeptide transporter activity"/>
    <property type="evidence" value="ECO:0007669"/>
    <property type="project" value="TreeGrafter"/>
</dbReference>
<keyword evidence="2" id="KW-0813">Transport</keyword>
<evidence type="ECO:0000256" key="9">
    <source>
        <dbReference type="SAM" id="Coils"/>
    </source>
</evidence>
<keyword evidence="7 10" id="KW-1133">Transmembrane helix</keyword>
<keyword evidence="4 10" id="KW-0812">Transmembrane</keyword>
<dbReference type="GO" id="GO:0016887">
    <property type="term" value="F:ATP hydrolysis activity"/>
    <property type="evidence" value="ECO:0007669"/>
    <property type="project" value="InterPro"/>
</dbReference>
<dbReference type="SMART" id="SM00382">
    <property type="entry name" value="AAA"/>
    <property type="match status" value="1"/>
</dbReference>
<dbReference type="Gene3D" id="1.20.1560.10">
    <property type="entry name" value="ABC transporter type 1, transmembrane domain"/>
    <property type="match status" value="1"/>
</dbReference>
<dbReference type="Gene3D" id="3.40.50.300">
    <property type="entry name" value="P-loop containing nucleotide triphosphate hydrolases"/>
    <property type="match status" value="1"/>
</dbReference>
<feature type="domain" description="ABC transporter" evidence="11">
    <location>
        <begin position="428"/>
        <end position="662"/>
    </location>
</feature>
<keyword evidence="13" id="KW-0378">Hydrolase</keyword>
<dbReference type="GO" id="GO:0005524">
    <property type="term" value="F:ATP binding"/>
    <property type="evidence" value="ECO:0007669"/>
    <property type="project" value="UniProtKB-KW"/>
</dbReference>
<dbReference type="InterPro" id="IPR027417">
    <property type="entry name" value="P-loop_NTPase"/>
</dbReference>
<reference evidence="13 14" key="1">
    <citation type="submission" date="2019-08" db="EMBL/GenBank/DDBJ databases">
        <title>Deep-cultivation of Planctomycetes and their phenomic and genomic characterization uncovers novel biology.</title>
        <authorList>
            <person name="Wiegand S."/>
            <person name="Jogler M."/>
            <person name="Boedeker C."/>
            <person name="Pinto D."/>
            <person name="Vollmers J."/>
            <person name="Rivas-Marin E."/>
            <person name="Kohn T."/>
            <person name="Peeters S.H."/>
            <person name="Heuer A."/>
            <person name="Rast P."/>
            <person name="Oberbeckmann S."/>
            <person name="Bunk B."/>
            <person name="Jeske O."/>
            <person name="Meyerdierks A."/>
            <person name="Storesund J.E."/>
            <person name="Kallscheuer N."/>
            <person name="Luecker S."/>
            <person name="Lage O.M."/>
            <person name="Pohl T."/>
            <person name="Merkel B.J."/>
            <person name="Hornburger P."/>
            <person name="Mueller R.-W."/>
            <person name="Bruemmer F."/>
            <person name="Labrenz M."/>
            <person name="Spormann A.M."/>
            <person name="Op den Camp H."/>
            <person name="Overmann J."/>
            <person name="Amann R."/>
            <person name="Jetten M.S.M."/>
            <person name="Mascher T."/>
            <person name="Medema M.H."/>
            <person name="Devos D.P."/>
            <person name="Kaster A.-K."/>
            <person name="Ovreas L."/>
            <person name="Rohde M."/>
            <person name="Galperin M.Y."/>
            <person name="Jogler C."/>
        </authorList>
    </citation>
    <scope>NUCLEOTIDE SEQUENCE [LARGE SCALE GENOMIC DNA]</scope>
    <source>
        <strain evidence="13 14">FC18</strain>
    </source>
</reference>
<accession>A0A5B9PE82</accession>
<dbReference type="EMBL" id="CP042912">
    <property type="protein sequence ID" value="QEG23505.1"/>
    <property type="molecule type" value="Genomic_DNA"/>
</dbReference>
<feature type="transmembrane region" description="Helical" evidence="10">
    <location>
        <begin position="132"/>
        <end position="153"/>
    </location>
</feature>
<dbReference type="KEGG" id="mff:MFFC18_34040"/>
<dbReference type="STRING" id="980251.GCA_001642875_02670"/>
<feature type="domain" description="ABC transmembrane type-1" evidence="12">
    <location>
        <begin position="120"/>
        <end position="394"/>
    </location>
</feature>
<evidence type="ECO:0000256" key="3">
    <source>
        <dbReference type="ARBA" id="ARBA00022475"/>
    </source>
</evidence>
<dbReference type="FunFam" id="3.40.50.300:FF:000221">
    <property type="entry name" value="Multidrug ABC transporter ATP-binding protein"/>
    <property type="match status" value="1"/>
</dbReference>
<evidence type="ECO:0000256" key="8">
    <source>
        <dbReference type="ARBA" id="ARBA00023136"/>
    </source>
</evidence>
<dbReference type="Proteomes" id="UP000322214">
    <property type="component" value="Chromosome"/>
</dbReference>
<dbReference type="InterPro" id="IPR003439">
    <property type="entry name" value="ABC_transporter-like_ATP-bd"/>
</dbReference>
<dbReference type="RefSeq" id="WP_075082013.1">
    <property type="nucleotide sequence ID" value="NZ_CP042912.1"/>
</dbReference>
<dbReference type="InterPro" id="IPR039421">
    <property type="entry name" value="Type_1_exporter"/>
</dbReference>
<evidence type="ECO:0000256" key="2">
    <source>
        <dbReference type="ARBA" id="ARBA00022448"/>
    </source>
</evidence>
<dbReference type="PANTHER" id="PTHR43394:SF1">
    <property type="entry name" value="ATP-BINDING CASSETTE SUB-FAMILY B MEMBER 10, MITOCHONDRIAL"/>
    <property type="match status" value="1"/>
</dbReference>
<dbReference type="PROSITE" id="PS50929">
    <property type="entry name" value="ABC_TM1F"/>
    <property type="match status" value="1"/>
</dbReference>
<dbReference type="InterPro" id="IPR011527">
    <property type="entry name" value="ABC1_TM_dom"/>
</dbReference>
<evidence type="ECO:0000259" key="12">
    <source>
        <dbReference type="PROSITE" id="PS50929"/>
    </source>
</evidence>
<sequence length="668" mass="73845">MINLRRALWMTLKYKWSLIGSFVCCLLVAILWGANLGAVYPFVEIVMQKKTLVEWVDERSRESDTRIAEKQQQIADLESQIAAEKAAAAPDSVASLKTKITLANAELDGEVTRKWWTETLAPWIRSYAPKSAFATLGWLMGFMFLGTVMRGLFLMGNMVLVARVGQRTVLDMQNDVFRNVLDMEVSELGVRGTGDLVSRIRGETGAIGQAISILFGKTIREPMKMAVCLGGAAWFNWRLLLFSMLICPLAGYLMMRLARMTKRANKKAVEESANLLNRLYQALTYLRVVKAFTNEPNERTRFKTVARDVYKKGMRIAFYNSLSRINSELLGVGMITLSVLAGGYLVINETCFLGPIRLSSTVMDYGTLLTFFGFLIGVADPLRKMADVYNTIQGGVVAADRVFPLIDQTPAVASPASPTAVPTGELDIEIRDVRFSYDESNEVLKGVNVSIPAGTSLAIIGPNGCGKSTMINLIPRFFDVGGGKIEIGGHDIRDFDVRSLRQKIGYVTQMTMLFNDTIAENIAYGNESATIEQVRDAAIQAHADGFIEALDNGYDSQIGEHGGKLSGGQRQRLSLARAILKDPEILILDEATSQIDPESEQLIHETLAEFIKGRTTVMITHRLSTLDLVDRILLMDGGEVVDCGTHNELLARCPVYQRMQNFGLDEVA</sequence>
<dbReference type="InterPro" id="IPR017871">
    <property type="entry name" value="ABC_transporter-like_CS"/>
</dbReference>
<feature type="transmembrane region" description="Helical" evidence="10">
    <location>
        <begin position="329"/>
        <end position="347"/>
    </location>
</feature>
<feature type="transmembrane region" description="Helical" evidence="10">
    <location>
        <begin position="362"/>
        <end position="379"/>
    </location>
</feature>
<keyword evidence="9" id="KW-0175">Coiled coil</keyword>
<protein>
    <submittedName>
        <fullName evidence="13">Lipid A export ATP-binding/permease protein MsbA</fullName>
        <ecNumber evidence="13">3.6.3.-</ecNumber>
    </submittedName>
</protein>
<evidence type="ECO:0000313" key="13">
    <source>
        <dbReference type="EMBL" id="QEG23505.1"/>
    </source>
</evidence>
<dbReference type="PROSITE" id="PS50893">
    <property type="entry name" value="ABC_TRANSPORTER_2"/>
    <property type="match status" value="1"/>
</dbReference>
<evidence type="ECO:0000256" key="6">
    <source>
        <dbReference type="ARBA" id="ARBA00022840"/>
    </source>
</evidence>
<evidence type="ECO:0000259" key="11">
    <source>
        <dbReference type="PROSITE" id="PS50893"/>
    </source>
</evidence>
<evidence type="ECO:0000256" key="4">
    <source>
        <dbReference type="ARBA" id="ARBA00022692"/>
    </source>
</evidence>
<feature type="transmembrane region" description="Helical" evidence="10">
    <location>
        <begin position="239"/>
        <end position="258"/>
    </location>
</feature>
<evidence type="ECO:0000313" key="14">
    <source>
        <dbReference type="Proteomes" id="UP000322214"/>
    </source>
</evidence>